<dbReference type="HAMAP" id="MF_02128">
    <property type="entry name" value="TMP_kinase"/>
    <property type="match status" value="1"/>
</dbReference>
<keyword evidence="1 2" id="KW-0784">Thiamine biosynthesis</keyword>
<keyword evidence="2" id="KW-0479">Metal-binding</keyword>
<dbReference type="Gene3D" id="3.90.650.10">
    <property type="entry name" value="PurM-like C-terminal domain"/>
    <property type="match status" value="1"/>
</dbReference>
<dbReference type="InParanoid" id="M7X977"/>
<feature type="domain" description="PurM-like N-terminal" evidence="3">
    <location>
        <begin position="47"/>
        <end position="159"/>
    </location>
</feature>
<feature type="binding site" evidence="2">
    <location>
        <position position="94"/>
    </location>
    <ligand>
        <name>Mg(2+)</name>
        <dbReference type="ChEBI" id="CHEBI:18420"/>
        <label>2</label>
    </ligand>
</feature>
<feature type="binding site" evidence="2">
    <location>
        <position position="65"/>
    </location>
    <ligand>
        <name>Mg(2+)</name>
        <dbReference type="ChEBI" id="CHEBI:18420"/>
        <label>1</label>
    </ligand>
</feature>
<dbReference type="GO" id="GO:0009228">
    <property type="term" value="P:thiamine biosynthetic process"/>
    <property type="evidence" value="ECO:0007669"/>
    <property type="project" value="UniProtKB-KW"/>
</dbReference>
<proteinExistence type="inferred from homology"/>
<evidence type="ECO:0000256" key="2">
    <source>
        <dbReference type="HAMAP-Rule" id="MF_02128"/>
    </source>
</evidence>
<dbReference type="InterPro" id="IPR016188">
    <property type="entry name" value="PurM-like_N"/>
</dbReference>
<organism evidence="4 5">
    <name type="scientific">Mariniradius saccharolyticus AK6</name>
    <dbReference type="NCBI Taxonomy" id="1239962"/>
    <lineage>
        <taxon>Bacteria</taxon>
        <taxon>Pseudomonadati</taxon>
        <taxon>Bacteroidota</taxon>
        <taxon>Cytophagia</taxon>
        <taxon>Cytophagales</taxon>
        <taxon>Cyclobacteriaceae</taxon>
        <taxon>Mariniradius</taxon>
    </lineage>
</organism>
<dbReference type="GO" id="GO:0009229">
    <property type="term" value="P:thiamine diphosphate biosynthetic process"/>
    <property type="evidence" value="ECO:0007669"/>
    <property type="project" value="UniProtKB-UniRule"/>
</dbReference>
<dbReference type="UniPathway" id="UPA00060">
    <property type="reaction ID" value="UER00142"/>
</dbReference>
<dbReference type="GO" id="GO:0000287">
    <property type="term" value="F:magnesium ion binding"/>
    <property type="evidence" value="ECO:0007669"/>
    <property type="project" value="UniProtKB-UniRule"/>
</dbReference>
<feature type="binding site" evidence="2">
    <location>
        <position position="72"/>
    </location>
    <ligand>
        <name>substrate</name>
    </ligand>
</feature>
<feature type="binding site" evidence="2">
    <location>
        <position position="350"/>
    </location>
    <ligand>
        <name>substrate</name>
    </ligand>
</feature>
<feature type="binding site" evidence="2">
    <location>
        <position position="298"/>
    </location>
    <ligand>
        <name>substrate</name>
    </ligand>
</feature>
<feature type="binding site" evidence="2">
    <location>
        <position position="168"/>
    </location>
    <ligand>
        <name>ATP</name>
        <dbReference type="ChEBI" id="CHEBI:30616"/>
    </ligand>
</feature>
<feature type="binding site" evidence="2">
    <location>
        <position position="247"/>
    </location>
    <ligand>
        <name>ATP</name>
        <dbReference type="ChEBI" id="CHEBI:30616"/>
    </ligand>
</feature>
<feature type="binding site" evidence="2">
    <location>
        <begin position="141"/>
        <end position="142"/>
    </location>
    <ligand>
        <name>ATP</name>
        <dbReference type="ChEBI" id="CHEBI:30616"/>
    </ligand>
</feature>
<keyword evidence="2" id="KW-0460">Magnesium</keyword>
<dbReference type="EC" id="2.7.4.16" evidence="2"/>
<evidence type="ECO:0000256" key="1">
    <source>
        <dbReference type="ARBA" id="ARBA00022977"/>
    </source>
</evidence>
<comment type="similarity">
    <text evidence="2">Belongs to the thiamine-monophosphate kinase family.</text>
</comment>
<feature type="binding site" evidence="2">
    <location>
        <position position="49"/>
    </location>
    <ligand>
        <name>Mg(2+)</name>
        <dbReference type="ChEBI" id="CHEBI:18420"/>
        <label>3</label>
    </ligand>
</feature>
<reference evidence="4" key="1">
    <citation type="submission" date="2013-01" db="EMBL/GenBank/DDBJ databases">
        <title>Genome assembly of Mariniradius saccharolyticus AK6.</title>
        <authorList>
            <person name="Vaidya B."/>
            <person name="Khatri I."/>
            <person name="Tanuku N.R.S."/>
            <person name="Subramanian S."/>
            <person name="Pinnaka A."/>
        </authorList>
    </citation>
    <scope>NUCLEOTIDE SEQUENCE [LARGE SCALE GENOMIC DNA]</scope>
    <source>
        <strain evidence="4">AK6</strain>
    </source>
</reference>
<dbReference type="SUPFAM" id="SSF56042">
    <property type="entry name" value="PurM C-terminal domain-like"/>
    <property type="match status" value="1"/>
</dbReference>
<feature type="binding site" evidence="2">
    <location>
        <position position="142"/>
    </location>
    <ligand>
        <name>Mg(2+)</name>
        <dbReference type="ChEBI" id="CHEBI:18420"/>
        <label>1</label>
    </ligand>
</feature>
<evidence type="ECO:0000313" key="5">
    <source>
        <dbReference type="Proteomes" id="UP000010953"/>
    </source>
</evidence>
<feature type="binding site" evidence="2">
    <location>
        <position position="65"/>
    </location>
    <ligand>
        <name>Mg(2+)</name>
        <dbReference type="ChEBI" id="CHEBI:18420"/>
        <label>2</label>
    </ligand>
</feature>
<feature type="binding site" evidence="2">
    <location>
        <position position="94"/>
    </location>
    <ligand>
        <name>Mg(2+)</name>
        <dbReference type="ChEBI" id="CHEBI:18420"/>
        <label>3</label>
    </ligand>
</feature>
<sequence>MRFNLLEIENPMSKDRTEISDIGEFGLIDLLNQKISIKNPSTLKGIGDDAAVIDAGEHVKVLTTDLLLEGVHFDLSYAPLQHVGFKAVAVNVSDIAAMNAIPKQITVSIALSNRFSVEAVEALYSGINAAATHYGIDVVGGDTTASRSGLLISITAIGEAKKEDIAYRSGAKLNDIICVTGDLGGALVGLQILEREKQVYLANPDMKPELEKYNYVTARQLKPDARMDIIHEFRDLGVVPTSMIDVSDGLASELFHIAKASSAGITIYEDKLPIDKQTYETAVELGLDPITCALNGGEDYELLFTIDQKDFAKLEKHPDIHFIGYISKPEEGKVMVTKSGTVVNLKAQGWKHF</sequence>
<feature type="binding site" evidence="2">
    <location>
        <position position="63"/>
    </location>
    <ligand>
        <name>Mg(2+)</name>
        <dbReference type="ChEBI" id="CHEBI:18420"/>
        <label>4</label>
    </ligand>
</feature>
<comment type="miscellaneous">
    <text evidence="2">Reaction mechanism of ThiL seems to utilize a direct, inline transfer of the gamma-phosphate of ATP to TMP rather than a phosphorylated enzyme intermediate.</text>
</comment>
<keyword evidence="2 4" id="KW-0418">Kinase</keyword>
<keyword evidence="2" id="KW-0067">ATP-binding</keyword>
<protein>
    <recommendedName>
        <fullName evidence="2">Thiamine-monophosphate kinase</fullName>
        <shortName evidence="2">TMP kinase</shortName>
        <shortName evidence="2">Thiamine-phosphate kinase</shortName>
        <ecNumber evidence="2">2.7.4.16</ecNumber>
    </recommendedName>
</protein>
<feature type="binding site" evidence="2">
    <location>
        <position position="49"/>
    </location>
    <ligand>
        <name>Mg(2+)</name>
        <dbReference type="ChEBI" id="CHEBI:18420"/>
        <label>4</label>
    </ligand>
</feature>
<feature type="binding site" evidence="2">
    <location>
        <position position="248"/>
    </location>
    <ligand>
        <name>Mg(2+)</name>
        <dbReference type="ChEBI" id="CHEBI:18420"/>
        <label>5</label>
    </ligand>
</feature>
<dbReference type="Proteomes" id="UP000010953">
    <property type="component" value="Unassembled WGS sequence"/>
</dbReference>
<feature type="binding site" evidence="2">
    <location>
        <position position="124"/>
    </location>
    <ligand>
        <name>ATP</name>
        <dbReference type="ChEBI" id="CHEBI:30616"/>
    </ligand>
</feature>
<dbReference type="GO" id="GO:0005524">
    <property type="term" value="F:ATP binding"/>
    <property type="evidence" value="ECO:0007669"/>
    <property type="project" value="UniProtKB-UniRule"/>
</dbReference>
<comment type="catalytic activity">
    <reaction evidence="2">
        <text>thiamine phosphate + ATP = thiamine diphosphate + ADP</text>
        <dbReference type="Rhea" id="RHEA:15913"/>
        <dbReference type="ChEBI" id="CHEBI:30616"/>
        <dbReference type="ChEBI" id="CHEBI:37575"/>
        <dbReference type="ChEBI" id="CHEBI:58937"/>
        <dbReference type="ChEBI" id="CHEBI:456216"/>
        <dbReference type="EC" id="2.7.4.16"/>
    </reaction>
</comment>
<dbReference type="GO" id="GO:0009030">
    <property type="term" value="F:thiamine-phosphate kinase activity"/>
    <property type="evidence" value="ECO:0007669"/>
    <property type="project" value="UniProtKB-UniRule"/>
</dbReference>
<feature type="binding site" evidence="2">
    <location>
        <position position="94"/>
    </location>
    <ligand>
        <name>Mg(2+)</name>
        <dbReference type="ChEBI" id="CHEBI:18420"/>
        <label>4</label>
    </ligand>
</feature>
<dbReference type="PANTHER" id="PTHR30270:SF0">
    <property type="entry name" value="THIAMINE-MONOPHOSPHATE KINASE"/>
    <property type="match status" value="1"/>
</dbReference>
<accession>M7X977</accession>
<dbReference type="FunCoup" id="M7X977">
    <property type="interactions" value="415"/>
</dbReference>
<comment type="pathway">
    <text evidence="2">Cofactor biosynthesis; thiamine diphosphate biosynthesis; thiamine diphosphate from thiamine phosphate: step 1/1.</text>
</comment>
<dbReference type="EMBL" id="AMZY02000019">
    <property type="protein sequence ID" value="EMS31509.1"/>
    <property type="molecule type" value="Genomic_DNA"/>
</dbReference>
<dbReference type="eggNOG" id="COG0611">
    <property type="taxonomic scope" value="Bacteria"/>
</dbReference>
<dbReference type="NCBIfam" id="TIGR01379">
    <property type="entry name" value="thiL"/>
    <property type="match status" value="1"/>
</dbReference>
<dbReference type="InterPro" id="IPR036676">
    <property type="entry name" value="PurM-like_C_sf"/>
</dbReference>
<name>M7X977_9BACT</name>
<evidence type="ECO:0000259" key="3">
    <source>
        <dbReference type="Pfam" id="PF00586"/>
    </source>
</evidence>
<keyword evidence="5" id="KW-1185">Reference proteome</keyword>
<gene>
    <name evidence="2" type="primary">thiL</name>
    <name evidence="4" type="ORF">C943_02164</name>
</gene>
<comment type="caution">
    <text evidence="4">The sequence shown here is derived from an EMBL/GenBank/DDBJ whole genome shotgun (WGS) entry which is preliminary data.</text>
</comment>
<dbReference type="CDD" id="cd02194">
    <property type="entry name" value="ThiL"/>
    <property type="match status" value="1"/>
</dbReference>
<evidence type="ECO:0000313" key="4">
    <source>
        <dbReference type="EMBL" id="EMS31509.1"/>
    </source>
</evidence>
<dbReference type="InterPro" id="IPR006283">
    <property type="entry name" value="ThiL-like"/>
</dbReference>
<dbReference type="AlphaFoldDB" id="M7X977"/>
<dbReference type="STRING" id="1239962.C943_02164"/>
<dbReference type="Pfam" id="PF00586">
    <property type="entry name" value="AIRS"/>
    <property type="match status" value="1"/>
</dbReference>
<dbReference type="SUPFAM" id="SSF55326">
    <property type="entry name" value="PurM N-terminal domain-like"/>
    <property type="match status" value="1"/>
</dbReference>
<keyword evidence="2" id="KW-0547">Nucleotide-binding</keyword>
<keyword evidence="2" id="KW-0808">Transferase</keyword>
<comment type="function">
    <text evidence="2">Catalyzes the ATP-dependent phosphorylation of thiamine-monophosphate (TMP) to form thiamine-pyrophosphate (TPP), the active form of vitamin B1.</text>
</comment>
<feature type="binding site" evidence="2">
    <location>
        <position position="64"/>
    </location>
    <ligand>
        <name>Mg(2+)</name>
        <dbReference type="ChEBI" id="CHEBI:18420"/>
        <label>1</label>
    </ligand>
</feature>
<dbReference type="PIRSF" id="PIRSF005303">
    <property type="entry name" value="Thiam_monoph_kin"/>
    <property type="match status" value="1"/>
</dbReference>
<dbReference type="PANTHER" id="PTHR30270">
    <property type="entry name" value="THIAMINE-MONOPHOSPHATE KINASE"/>
    <property type="match status" value="1"/>
</dbReference>
<dbReference type="InterPro" id="IPR036921">
    <property type="entry name" value="PurM-like_N_sf"/>
</dbReference>
<dbReference type="Gene3D" id="3.30.1330.10">
    <property type="entry name" value="PurM-like, N-terminal domain"/>
    <property type="match status" value="1"/>
</dbReference>
<feature type="binding site" evidence="2">
    <location>
        <position position="245"/>
    </location>
    <ligand>
        <name>Mg(2+)</name>
        <dbReference type="ChEBI" id="CHEBI:18420"/>
        <label>3</label>
    </ligand>
</feature>